<gene>
    <name evidence="1" type="ORF">SLNSH_23895</name>
</gene>
<dbReference type="Proteomes" id="UP000239772">
    <property type="component" value="Unassembled WGS sequence"/>
</dbReference>
<reference evidence="2" key="1">
    <citation type="submission" date="2018-03" db="EMBL/GenBank/DDBJ databases">
        <authorList>
            <person name="Sun L."/>
            <person name="Liu H."/>
            <person name="Chen W."/>
            <person name="Huang K."/>
            <person name="Liu W."/>
            <person name="Gao X."/>
        </authorList>
    </citation>
    <scope>NUCLEOTIDE SEQUENCE [LARGE SCALE GENOMIC DNA]</scope>
    <source>
        <strain evidence="2">SH9</strain>
    </source>
</reference>
<organism evidence="1 2">
    <name type="scientific">Alsobacter soli</name>
    <dbReference type="NCBI Taxonomy" id="2109933"/>
    <lineage>
        <taxon>Bacteria</taxon>
        <taxon>Pseudomonadati</taxon>
        <taxon>Pseudomonadota</taxon>
        <taxon>Alphaproteobacteria</taxon>
        <taxon>Hyphomicrobiales</taxon>
        <taxon>Alsobacteraceae</taxon>
        <taxon>Alsobacter</taxon>
    </lineage>
</organism>
<keyword evidence="2" id="KW-1185">Reference proteome</keyword>
<accession>A0A2T1HLD7</accession>
<evidence type="ECO:0000313" key="1">
    <source>
        <dbReference type="EMBL" id="PSC02463.1"/>
    </source>
</evidence>
<name>A0A2T1HLD7_9HYPH</name>
<proteinExistence type="predicted"/>
<evidence type="ECO:0000313" key="2">
    <source>
        <dbReference type="Proteomes" id="UP000239772"/>
    </source>
</evidence>
<dbReference type="EMBL" id="PVZS01000057">
    <property type="protein sequence ID" value="PSC02463.1"/>
    <property type="molecule type" value="Genomic_DNA"/>
</dbReference>
<sequence length="89" mass="9521">MRQFELVGPPVEGAFSTEMLAWSGLAAPDPWSAPNDRKIAQSSASAPLTRRRPFLGRVPAKGCMGILCTAAAMKHDRVRAAIELTVTKG</sequence>
<comment type="caution">
    <text evidence="1">The sequence shown here is derived from an EMBL/GenBank/DDBJ whole genome shotgun (WGS) entry which is preliminary data.</text>
</comment>
<protein>
    <submittedName>
        <fullName evidence="1">Uncharacterized protein</fullName>
    </submittedName>
</protein>
<dbReference type="AlphaFoldDB" id="A0A2T1HLD7"/>